<evidence type="ECO:0000313" key="2">
    <source>
        <dbReference type="EMBL" id="CCK73618.1"/>
    </source>
</evidence>
<reference evidence="2" key="1">
    <citation type="submission" date="2012-08" db="EMBL/GenBank/DDBJ databases">
        <title>Recombinational switching of the Clostridium difficile S-layer and a novel glycosylation gene cluster revealed by large scale whole genome sequencing.</title>
        <authorList>
            <person name="Dingle K.E."/>
            <person name="Didelot X."/>
            <person name="Ansari M.A."/>
            <person name="Eyre D.W."/>
            <person name="Vaughan A."/>
            <person name="Griffiths D."/>
            <person name="Ip C.L.C."/>
            <person name="Batty E.M."/>
            <person name="Bowden R."/>
            <person name="Jolley K.A."/>
            <person name="Hood D.W."/>
            <person name="Fawley W.N."/>
            <person name="Walker A.S."/>
            <person name="Peto T.E."/>
            <person name="Wilcox M.H."/>
            <person name="Crook D.W."/>
        </authorList>
    </citation>
    <scope>NUCLEOTIDE SEQUENCE</scope>
    <source>
        <strain evidence="2">Ox1523</strain>
    </source>
</reference>
<keyword evidence="1" id="KW-1133">Transmembrane helix</keyword>
<evidence type="ECO:0008006" key="3">
    <source>
        <dbReference type="Google" id="ProtNLM"/>
    </source>
</evidence>
<accession>J7SB78</accession>
<dbReference type="AlphaFoldDB" id="J7SB78"/>
<proteinExistence type="predicted"/>
<protein>
    <recommendedName>
        <fullName evidence="3">Small multi-drug export protein</fullName>
    </recommendedName>
</protein>
<reference evidence="2" key="2">
    <citation type="submission" date="2012-08" db="EMBL/GenBank/DDBJ databases">
        <authorList>
            <person name="Batty E."/>
        </authorList>
    </citation>
    <scope>NUCLEOTIDE SEQUENCE</scope>
    <source>
        <strain evidence="2">Ox1523</strain>
    </source>
</reference>
<keyword evidence="1" id="KW-0472">Membrane</keyword>
<name>J7SB78_CLODI</name>
<dbReference type="EMBL" id="HE980331">
    <property type="protein sequence ID" value="CCK73618.1"/>
    <property type="molecule type" value="Genomic_DNA"/>
</dbReference>
<feature type="transmembrane region" description="Helical" evidence="1">
    <location>
        <begin position="112"/>
        <end position="134"/>
    </location>
</feature>
<keyword evidence="1" id="KW-0812">Transmembrane</keyword>
<organism evidence="2">
    <name type="scientific">Clostridioides difficile</name>
    <name type="common">Peptoclostridium difficile</name>
    <dbReference type="NCBI Taxonomy" id="1496"/>
    <lineage>
        <taxon>Bacteria</taxon>
        <taxon>Bacillati</taxon>
        <taxon>Bacillota</taxon>
        <taxon>Clostridia</taxon>
        <taxon>Peptostreptococcales</taxon>
        <taxon>Peptostreptococcaceae</taxon>
        <taxon>Clostridioides</taxon>
    </lineage>
</organism>
<dbReference type="Pfam" id="PF06695">
    <property type="entry name" value="Sm_multidrug_ex"/>
    <property type="match status" value="1"/>
</dbReference>
<dbReference type="InterPro" id="IPR009577">
    <property type="entry name" value="Sm_multidrug_ex"/>
</dbReference>
<gene>
    <name evidence="2" type="primary">ORF1</name>
</gene>
<feature type="transmembrane region" description="Helical" evidence="1">
    <location>
        <begin position="22"/>
        <end position="47"/>
    </location>
</feature>
<feature type="transmembrane region" description="Helical" evidence="1">
    <location>
        <begin position="74"/>
        <end position="92"/>
    </location>
</feature>
<dbReference type="PANTHER" id="PTHR36007">
    <property type="entry name" value="TRANSPORT PROTEIN-RELATED"/>
    <property type="match status" value="1"/>
</dbReference>
<evidence type="ECO:0000256" key="1">
    <source>
        <dbReference type="SAM" id="Phobius"/>
    </source>
</evidence>
<sequence>MIPIVELRGAIPMGLALNLNPVLVYISCIIGSTVIGIPILLTFRYMLDYLKVKGYFKCFVDFVENKLHNRAKKLKSLSIVGIVLFVGVPLPTTGTWSAACIASLLRMRLKDAILGIFLGNIVSGCVVFAISYHIF</sequence>
<dbReference type="PANTHER" id="PTHR36007:SF2">
    <property type="entry name" value="TRANSPORT PROTEIN-RELATED"/>
    <property type="match status" value="1"/>
</dbReference>